<comment type="caution">
    <text evidence="3">The sequence shown here is derived from an EMBL/GenBank/DDBJ whole genome shotgun (WGS) entry which is preliminary data.</text>
</comment>
<dbReference type="AlphaFoldDB" id="A0ABD0L0T0"/>
<name>A0ABD0L0T0_9CAEN</name>
<evidence type="ECO:0000313" key="3">
    <source>
        <dbReference type="EMBL" id="KAK7492846.1"/>
    </source>
</evidence>
<dbReference type="Gene3D" id="2.60.120.10">
    <property type="entry name" value="Jelly Rolls"/>
    <property type="match status" value="1"/>
</dbReference>
<dbReference type="Proteomes" id="UP001519460">
    <property type="component" value="Unassembled WGS sequence"/>
</dbReference>
<feature type="domain" description="Cyclic nucleotide-binding" evidence="2">
    <location>
        <begin position="160"/>
        <end position="240"/>
    </location>
</feature>
<protein>
    <recommendedName>
        <fullName evidence="2">Cyclic nucleotide-binding domain-containing protein</fullName>
    </recommendedName>
</protein>
<feature type="compositionally biased region" description="Basic and acidic residues" evidence="1">
    <location>
        <begin position="442"/>
        <end position="455"/>
    </location>
</feature>
<proteinExistence type="predicted"/>
<dbReference type="InterPro" id="IPR000595">
    <property type="entry name" value="cNMP-bd_dom"/>
</dbReference>
<evidence type="ECO:0000256" key="1">
    <source>
        <dbReference type="SAM" id="MobiDB-lite"/>
    </source>
</evidence>
<dbReference type="InterPro" id="IPR018490">
    <property type="entry name" value="cNMP-bd_dom_sf"/>
</dbReference>
<sequence length="660" mass="74206">MRGADVSPRAQRHQKKTKKRYDDVITESSKADYILFQYRLKWRWANRMISFIMGFYRVCTRSALAKEAHLKTFADIGDELLDCSDEALGAKAQVLERELCLSSMAQSILTISRAERTKDQIGTVLCELQNVAGFCSYPLNIQKKIAEYSYFLGIGKKRVIVRQGHPAQYWHYVITGQALVTEITTEPGGKTQRITHSALTRGMSFGELGLRHNQPRKCTVTSRRPMQMLIMGKEKYLDVFEKGIYIDGVLIPDHVAFIKDLHFMKYWPWKNILSYPIECKQRYFLKKKVLVADSTKNKYIYVVRSLVGSTRASWRDLQLSLAHPSVGIDGWPDPKIDTGAKIKKKPRDYTLYNRLSAQDLVEDNIALLPCLRLGPPYGRPDAHRASKPYSAPPPKNRIAKRKTGLPPIRAEQEKQGLSRKSISSKVTINVTPPDRASTEPTTRSDRSDSGARHDSVPTWPRGSVTSPRGSVKSPRGSVTSPRGSVKSPRGSVTSPRGSVTSPRISTDRQSPRASVLTDLQESIDSCGPEDSMGVTGTNRPLSGFTPKISFSSQLTGIAKSHAHTIFMSSPDLKISPSDHALKKKSLAKAKSGYAQRMRYRAPTKTQPPKQQYKKPRDPYTIRSKPCFVRMQTLYEGDVFGLDQLNEEGYENRKQSHKVAL</sequence>
<dbReference type="PROSITE" id="PS50042">
    <property type="entry name" value="CNMP_BINDING_3"/>
    <property type="match status" value="1"/>
</dbReference>
<feature type="compositionally biased region" description="Polar residues" evidence="1">
    <location>
        <begin position="490"/>
        <end position="504"/>
    </location>
</feature>
<feature type="region of interest" description="Disordered" evidence="1">
    <location>
        <begin position="600"/>
        <end position="620"/>
    </location>
</feature>
<dbReference type="EMBL" id="JACVVK020000099">
    <property type="protein sequence ID" value="KAK7492846.1"/>
    <property type="molecule type" value="Genomic_DNA"/>
</dbReference>
<dbReference type="InterPro" id="IPR014710">
    <property type="entry name" value="RmlC-like_jellyroll"/>
</dbReference>
<accession>A0ABD0L0T0</accession>
<dbReference type="PANTHER" id="PTHR23011:SF28">
    <property type="entry name" value="CYCLIC NUCLEOTIDE-BINDING DOMAIN CONTAINING PROTEIN"/>
    <property type="match status" value="1"/>
</dbReference>
<gene>
    <name evidence="3" type="ORF">BaRGS_00015984</name>
</gene>
<dbReference type="Pfam" id="PF00027">
    <property type="entry name" value="cNMP_binding"/>
    <property type="match status" value="1"/>
</dbReference>
<reference evidence="3 4" key="1">
    <citation type="journal article" date="2023" name="Sci. Data">
        <title>Genome assembly of the Korean intertidal mud-creeper Batillaria attramentaria.</title>
        <authorList>
            <person name="Patra A.K."/>
            <person name="Ho P.T."/>
            <person name="Jun S."/>
            <person name="Lee S.J."/>
            <person name="Kim Y."/>
            <person name="Won Y.J."/>
        </authorList>
    </citation>
    <scope>NUCLEOTIDE SEQUENCE [LARGE SCALE GENOMIC DNA]</scope>
    <source>
        <strain evidence="3">Wonlab-2016</strain>
    </source>
</reference>
<feature type="compositionally biased region" description="Basic residues" evidence="1">
    <location>
        <begin position="10"/>
        <end position="19"/>
    </location>
</feature>
<keyword evidence="4" id="KW-1185">Reference proteome</keyword>
<feature type="region of interest" description="Disordered" evidence="1">
    <location>
        <begin position="379"/>
        <end position="518"/>
    </location>
</feature>
<feature type="non-terminal residue" evidence="3">
    <location>
        <position position="660"/>
    </location>
</feature>
<dbReference type="CDD" id="cd00038">
    <property type="entry name" value="CAP_ED"/>
    <property type="match status" value="1"/>
</dbReference>
<dbReference type="SUPFAM" id="SSF51206">
    <property type="entry name" value="cAMP-binding domain-like"/>
    <property type="match status" value="1"/>
</dbReference>
<organism evidence="3 4">
    <name type="scientific">Batillaria attramentaria</name>
    <dbReference type="NCBI Taxonomy" id="370345"/>
    <lineage>
        <taxon>Eukaryota</taxon>
        <taxon>Metazoa</taxon>
        <taxon>Spiralia</taxon>
        <taxon>Lophotrochozoa</taxon>
        <taxon>Mollusca</taxon>
        <taxon>Gastropoda</taxon>
        <taxon>Caenogastropoda</taxon>
        <taxon>Sorbeoconcha</taxon>
        <taxon>Cerithioidea</taxon>
        <taxon>Batillariidae</taxon>
        <taxon>Batillaria</taxon>
    </lineage>
</organism>
<evidence type="ECO:0000313" key="4">
    <source>
        <dbReference type="Proteomes" id="UP001519460"/>
    </source>
</evidence>
<evidence type="ECO:0000259" key="2">
    <source>
        <dbReference type="PROSITE" id="PS50042"/>
    </source>
</evidence>
<feature type="region of interest" description="Disordered" evidence="1">
    <location>
        <begin position="1"/>
        <end position="21"/>
    </location>
</feature>
<dbReference type="PANTHER" id="PTHR23011">
    <property type="entry name" value="CYCLIC NUCLEOTIDE-BINDING DOMAIN CONTAINING PROTEIN"/>
    <property type="match status" value="1"/>
</dbReference>
<feature type="compositionally biased region" description="Polar residues" evidence="1">
    <location>
        <begin position="418"/>
        <end position="430"/>
    </location>
</feature>